<sequence length="69" mass="7288">MVEQEGTPEKGIIAPFEVSASAVASASAAAAASMKTVVVRFADADAAADYCSFRRRRKLRSMPTLPQEA</sequence>
<organism evidence="1 2">
    <name type="scientific">Brassica cretica</name>
    <name type="common">Mustard</name>
    <dbReference type="NCBI Taxonomy" id="69181"/>
    <lineage>
        <taxon>Eukaryota</taxon>
        <taxon>Viridiplantae</taxon>
        <taxon>Streptophyta</taxon>
        <taxon>Embryophyta</taxon>
        <taxon>Tracheophyta</taxon>
        <taxon>Spermatophyta</taxon>
        <taxon>Magnoliopsida</taxon>
        <taxon>eudicotyledons</taxon>
        <taxon>Gunneridae</taxon>
        <taxon>Pentapetalae</taxon>
        <taxon>rosids</taxon>
        <taxon>malvids</taxon>
        <taxon>Brassicales</taxon>
        <taxon>Brassicaceae</taxon>
        <taxon>Brassiceae</taxon>
        <taxon>Brassica</taxon>
    </lineage>
</organism>
<evidence type="ECO:0000313" key="1">
    <source>
        <dbReference type="EMBL" id="KAF3537307.1"/>
    </source>
</evidence>
<dbReference type="AlphaFoldDB" id="A0A8S9Q528"/>
<evidence type="ECO:0000313" key="2">
    <source>
        <dbReference type="Proteomes" id="UP000712600"/>
    </source>
</evidence>
<name>A0A8S9Q528_BRACR</name>
<dbReference type="EMBL" id="QGKX02001290">
    <property type="protein sequence ID" value="KAF3537307.1"/>
    <property type="molecule type" value="Genomic_DNA"/>
</dbReference>
<comment type="caution">
    <text evidence="1">The sequence shown here is derived from an EMBL/GenBank/DDBJ whole genome shotgun (WGS) entry which is preliminary data.</text>
</comment>
<proteinExistence type="predicted"/>
<dbReference type="Proteomes" id="UP000712600">
    <property type="component" value="Unassembled WGS sequence"/>
</dbReference>
<protein>
    <submittedName>
        <fullName evidence="1">Uncharacterized protein</fullName>
    </submittedName>
</protein>
<gene>
    <name evidence="1" type="ORF">F2Q69_00024515</name>
</gene>
<reference evidence="1" key="1">
    <citation type="submission" date="2019-12" db="EMBL/GenBank/DDBJ databases">
        <title>Genome sequencing and annotation of Brassica cretica.</title>
        <authorList>
            <person name="Studholme D.J."/>
            <person name="Sarris P."/>
        </authorList>
    </citation>
    <scope>NUCLEOTIDE SEQUENCE</scope>
    <source>
        <strain evidence="1">PFS-109/04</strain>
        <tissue evidence="1">Leaf</tissue>
    </source>
</reference>
<accession>A0A8S9Q528</accession>